<dbReference type="Gene3D" id="3.20.20.70">
    <property type="entry name" value="Aldolase class I"/>
    <property type="match status" value="1"/>
</dbReference>
<dbReference type="NCBIfam" id="TIGR00126">
    <property type="entry name" value="deoC"/>
    <property type="match status" value="1"/>
</dbReference>
<dbReference type="Pfam" id="PF01791">
    <property type="entry name" value="DeoC"/>
    <property type="match status" value="1"/>
</dbReference>
<comment type="pathway">
    <text evidence="6">Carbohydrate degradation; 2-deoxy-D-ribose 1-phosphate degradation; D-glyceraldehyde 3-phosphate and acetaldehyde from 2-deoxy-alpha-D-ribose 1-phosphate: step 2/2.</text>
</comment>
<accession>A0ABP3JND5</accession>
<comment type="similarity">
    <text evidence="1 6">Belongs to the DeoC/FbaB aldolase family. DeoC type 1 subfamily.</text>
</comment>
<keyword evidence="4 6" id="KW-0704">Schiff base</keyword>
<dbReference type="HAMAP" id="MF_00114">
    <property type="entry name" value="DeoC_type1"/>
    <property type="match status" value="1"/>
</dbReference>
<evidence type="ECO:0000313" key="8">
    <source>
        <dbReference type="Proteomes" id="UP001500740"/>
    </source>
</evidence>
<dbReference type="EC" id="4.1.2.4" evidence="6"/>
<dbReference type="CDD" id="cd00959">
    <property type="entry name" value="DeoC"/>
    <property type="match status" value="1"/>
</dbReference>
<dbReference type="Proteomes" id="UP001500740">
    <property type="component" value="Unassembled WGS sequence"/>
</dbReference>
<dbReference type="PIRSF" id="PIRSF001357">
    <property type="entry name" value="DeoC"/>
    <property type="match status" value="1"/>
</dbReference>
<dbReference type="InterPro" id="IPR002915">
    <property type="entry name" value="DeoC/FbaB/LacD_aldolase"/>
</dbReference>
<dbReference type="RefSeq" id="WP_343782275.1">
    <property type="nucleotide sequence ID" value="NZ_BAAACZ010000009.1"/>
</dbReference>
<dbReference type="InterPro" id="IPR013785">
    <property type="entry name" value="Aldolase_TIM"/>
</dbReference>
<sequence>MGQTLASMIDHTQLKPETQTEKINQICQEAKENSFVSVCVNPTWVAHCYELLKDTDVKVCTVIGFPLGATTPEAKAFETKQAIENGATEIDMVINIGSLKDGQYEEVERDIKAVVTEAEKQALVKVIIETSLLTKDEKVKACEISKRAGADFVKTSTGFSGGGATVEDIRLMRLTVGPEMGVKASGGVKGLDDANALIDAGATRIGASSGVQIVNGETSTTDY</sequence>
<reference evidence="8" key="1">
    <citation type="journal article" date="2019" name="Int. J. Syst. Evol. Microbiol.">
        <title>The Global Catalogue of Microorganisms (GCM) 10K type strain sequencing project: providing services to taxonomists for standard genome sequencing and annotation.</title>
        <authorList>
            <consortium name="The Broad Institute Genomics Platform"/>
            <consortium name="The Broad Institute Genome Sequencing Center for Infectious Disease"/>
            <person name="Wu L."/>
            <person name="Ma J."/>
        </authorList>
    </citation>
    <scope>NUCLEOTIDE SEQUENCE [LARGE SCALE GENOMIC DNA]</scope>
    <source>
        <strain evidence="8">JCM 14193</strain>
    </source>
</reference>
<dbReference type="InterPro" id="IPR011343">
    <property type="entry name" value="DeoC"/>
</dbReference>
<feature type="active site" description="Proton donor/acceptor" evidence="6">
    <location>
        <position position="91"/>
    </location>
</feature>
<dbReference type="SMART" id="SM01133">
    <property type="entry name" value="DeoC"/>
    <property type="match status" value="1"/>
</dbReference>
<keyword evidence="8" id="KW-1185">Reference proteome</keyword>
<name>A0ABP3JND5_9BACI</name>
<comment type="subcellular location">
    <subcellularLocation>
        <location evidence="6">Cytoplasm</location>
    </subcellularLocation>
</comment>
<dbReference type="SUPFAM" id="SSF51569">
    <property type="entry name" value="Aldolase"/>
    <property type="match status" value="1"/>
</dbReference>
<keyword evidence="2 6" id="KW-0963">Cytoplasm</keyword>
<evidence type="ECO:0000256" key="4">
    <source>
        <dbReference type="ARBA" id="ARBA00023270"/>
    </source>
</evidence>
<gene>
    <name evidence="6 7" type="primary">deoC</name>
    <name evidence="7" type="ORF">GCM10008935_10610</name>
</gene>
<dbReference type="PANTHER" id="PTHR10889">
    <property type="entry name" value="DEOXYRIBOSE-PHOSPHATE ALDOLASE"/>
    <property type="match status" value="1"/>
</dbReference>
<comment type="function">
    <text evidence="6">Catalyzes a reversible aldol reaction between acetaldehyde and D-glyceraldehyde 3-phosphate to generate 2-deoxy-D-ribose 5-phosphate.</text>
</comment>
<feature type="active site" description="Schiff-base intermediate with acetaldehyde" evidence="6">
    <location>
        <position position="154"/>
    </location>
</feature>
<protein>
    <recommendedName>
        <fullName evidence="6">Deoxyribose-phosphate aldolase</fullName>
        <shortName evidence="6">DERA</shortName>
        <ecNumber evidence="6">4.1.2.4</ecNumber>
    </recommendedName>
    <alternativeName>
        <fullName evidence="6">2-deoxy-D-ribose 5-phosphate aldolase</fullName>
    </alternativeName>
    <alternativeName>
        <fullName evidence="6">Phosphodeoxyriboaldolase</fullName>
        <shortName evidence="6">Deoxyriboaldolase</shortName>
    </alternativeName>
</protein>
<evidence type="ECO:0000313" key="7">
    <source>
        <dbReference type="EMBL" id="GAA0457488.1"/>
    </source>
</evidence>
<comment type="caution">
    <text evidence="7">The sequence shown here is derived from an EMBL/GenBank/DDBJ whole genome shotgun (WGS) entry which is preliminary data.</text>
</comment>
<comment type="catalytic activity">
    <reaction evidence="5 6">
        <text>2-deoxy-D-ribose 5-phosphate = D-glyceraldehyde 3-phosphate + acetaldehyde</text>
        <dbReference type="Rhea" id="RHEA:12821"/>
        <dbReference type="ChEBI" id="CHEBI:15343"/>
        <dbReference type="ChEBI" id="CHEBI:59776"/>
        <dbReference type="ChEBI" id="CHEBI:62877"/>
        <dbReference type="EC" id="4.1.2.4"/>
    </reaction>
</comment>
<dbReference type="InterPro" id="IPR028581">
    <property type="entry name" value="DeoC_typeI"/>
</dbReference>
<keyword evidence="3 6" id="KW-0456">Lyase</keyword>
<evidence type="ECO:0000256" key="1">
    <source>
        <dbReference type="ARBA" id="ARBA00010936"/>
    </source>
</evidence>
<organism evidence="7 8">
    <name type="scientific">Alkalibacillus silvisoli</name>
    <dbReference type="NCBI Taxonomy" id="392823"/>
    <lineage>
        <taxon>Bacteria</taxon>
        <taxon>Bacillati</taxon>
        <taxon>Bacillota</taxon>
        <taxon>Bacilli</taxon>
        <taxon>Bacillales</taxon>
        <taxon>Bacillaceae</taxon>
        <taxon>Alkalibacillus</taxon>
    </lineage>
</organism>
<proteinExistence type="inferred from homology"/>
<feature type="active site" description="Proton donor/acceptor" evidence="6">
    <location>
        <position position="183"/>
    </location>
</feature>
<evidence type="ECO:0000256" key="2">
    <source>
        <dbReference type="ARBA" id="ARBA00022490"/>
    </source>
</evidence>
<evidence type="ECO:0000256" key="6">
    <source>
        <dbReference type="HAMAP-Rule" id="MF_00114"/>
    </source>
</evidence>
<dbReference type="PANTHER" id="PTHR10889:SF1">
    <property type="entry name" value="DEOXYRIBOSE-PHOSPHATE ALDOLASE"/>
    <property type="match status" value="1"/>
</dbReference>
<evidence type="ECO:0000256" key="3">
    <source>
        <dbReference type="ARBA" id="ARBA00023239"/>
    </source>
</evidence>
<evidence type="ECO:0000256" key="5">
    <source>
        <dbReference type="ARBA" id="ARBA00048791"/>
    </source>
</evidence>
<dbReference type="EMBL" id="BAAACZ010000009">
    <property type="protein sequence ID" value="GAA0457488.1"/>
    <property type="molecule type" value="Genomic_DNA"/>
</dbReference>